<dbReference type="Pfam" id="PF13579">
    <property type="entry name" value="Glyco_trans_4_4"/>
    <property type="match status" value="1"/>
</dbReference>
<evidence type="ECO:0000313" key="3">
    <source>
        <dbReference type="Proteomes" id="UP001419910"/>
    </source>
</evidence>
<protein>
    <submittedName>
        <fullName evidence="2">Glycosyltransferase family 4 protein</fullName>
        <ecNumber evidence="2">2.4.-.-</ecNumber>
    </submittedName>
</protein>
<organism evidence="2 3">
    <name type="scientific">Sphingomonas oligophenolica</name>
    <dbReference type="NCBI Taxonomy" id="301154"/>
    <lineage>
        <taxon>Bacteria</taxon>
        <taxon>Pseudomonadati</taxon>
        <taxon>Pseudomonadota</taxon>
        <taxon>Alphaproteobacteria</taxon>
        <taxon>Sphingomonadales</taxon>
        <taxon>Sphingomonadaceae</taxon>
        <taxon>Sphingomonas</taxon>
    </lineage>
</organism>
<reference evidence="2 3" key="1">
    <citation type="submission" date="2024-05" db="EMBL/GenBank/DDBJ databases">
        <authorList>
            <person name="Liu Q."/>
            <person name="Xin Y.-H."/>
        </authorList>
    </citation>
    <scope>NUCLEOTIDE SEQUENCE [LARGE SCALE GENOMIC DNA]</scope>
    <source>
        <strain evidence="2 3">CGMCC 1.10181</strain>
    </source>
</reference>
<dbReference type="Pfam" id="PF13692">
    <property type="entry name" value="Glyco_trans_1_4"/>
    <property type="match status" value="1"/>
</dbReference>
<dbReference type="SUPFAM" id="SSF53756">
    <property type="entry name" value="UDP-Glycosyltransferase/glycogen phosphorylase"/>
    <property type="match status" value="1"/>
</dbReference>
<keyword evidence="2" id="KW-0808">Transferase</keyword>
<proteinExistence type="predicted"/>
<name>A0ABU9YC00_9SPHN</name>
<comment type="caution">
    <text evidence="2">The sequence shown here is derived from an EMBL/GenBank/DDBJ whole genome shotgun (WGS) entry which is preliminary data.</text>
</comment>
<sequence>MADALSVLLVGYAHGEGGITTHTHWLAHGLAERGHHVRVISPMPLPGQPESLWPDRGYAVDHYSDLADTLRGFATLGKTGFDVAVVVGTGWKAMGGVLANRRIKHRVFFEVMSGERIGLLDPRWLVHAGFDAIVGQASTVEERFCREFHWRGKRATIPALPEPLELLATIPDRGVIAPAGKLRAAYFGRLALHKGVGFLVEQWGALSEFLESLDVYGTGDERPAIEARIAELGLGKSIRLHGRYAQGQAYVDLLRGIDLLLLPTTGAEGAPLVLLEAMACGTPFVANGVGGIPDYANQYCRITSGDIGEFLPAVAEIAEEIGAGRVNGSGLQRHYRDRFSYSVLVERWESYLRALVSGMPGKGRA</sequence>
<accession>A0ABU9YC00</accession>
<dbReference type="Proteomes" id="UP001419910">
    <property type="component" value="Unassembled WGS sequence"/>
</dbReference>
<dbReference type="RefSeq" id="WP_343888715.1">
    <property type="nucleotide sequence ID" value="NZ_BAAAEH010000011.1"/>
</dbReference>
<dbReference type="InterPro" id="IPR028098">
    <property type="entry name" value="Glyco_trans_4-like_N"/>
</dbReference>
<evidence type="ECO:0000313" key="2">
    <source>
        <dbReference type="EMBL" id="MEN2793339.1"/>
    </source>
</evidence>
<dbReference type="PANTHER" id="PTHR12526">
    <property type="entry name" value="GLYCOSYLTRANSFERASE"/>
    <property type="match status" value="1"/>
</dbReference>
<keyword evidence="3" id="KW-1185">Reference proteome</keyword>
<keyword evidence="2" id="KW-0328">Glycosyltransferase</keyword>
<dbReference type="EC" id="2.4.-.-" evidence="2"/>
<dbReference type="EMBL" id="JBDIME010000044">
    <property type="protein sequence ID" value="MEN2793339.1"/>
    <property type="molecule type" value="Genomic_DNA"/>
</dbReference>
<evidence type="ECO:0000259" key="1">
    <source>
        <dbReference type="Pfam" id="PF13579"/>
    </source>
</evidence>
<dbReference type="GO" id="GO:0016757">
    <property type="term" value="F:glycosyltransferase activity"/>
    <property type="evidence" value="ECO:0007669"/>
    <property type="project" value="UniProtKB-KW"/>
</dbReference>
<dbReference type="PANTHER" id="PTHR12526:SF636">
    <property type="entry name" value="BLL3647 PROTEIN"/>
    <property type="match status" value="1"/>
</dbReference>
<dbReference type="CDD" id="cd03801">
    <property type="entry name" value="GT4_PimA-like"/>
    <property type="match status" value="1"/>
</dbReference>
<dbReference type="Gene3D" id="3.40.50.2000">
    <property type="entry name" value="Glycogen Phosphorylase B"/>
    <property type="match status" value="2"/>
</dbReference>
<feature type="domain" description="Glycosyltransferase subfamily 4-like N-terminal" evidence="1">
    <location>
        <begin position="17"/>
        <end position="131"/>
    </location>
</feature>
<gene>
    <name evidence="2" type="ORF">ABC974_27215</name>
</gene>